<comment type="similarity">
    <text evidence="6">Belongs to the TVP38/TMEM64 family.</text>
</comment>
<dbReference type="PANTHER" id="PTHR12677">
    <property type="entry name" value="GOLGI APPARATUS MEMBRANE PROTEIN TVP38-RELATED"/>
    <property type="match status" value="1"/>
</dbReference>
<dbReference type="PANTHER" id="PTHR12677:SF59">
    <property type="entry name" value="GOLGI APPARATUS MEMBRANE PROTEIN TVP38-RELATED"/>
    <property type="match status" value="1"/>
</dbReference>
<comment type="caution">
    <text evidence="8">The sequence shown here is derived from an EMBL/GenBank/DDBJ whole genome shotgun (WGS) entry which is preliminary data.</text>
</comment>
<evidence type="ECO:0000256" key="6">
    <source>
        <dbReference type="RuleBase" id="RU366058"/>
    </source>
</evidence>
<feature type="transmembrane region" description="Helical" evidence="6">
    <location>
        <begin position="225"/>
        <end position="247"/>
    </location>
</feature>
<keyword evidence="2 6" id="KW-1003">Cell membrane</keyword>
<feature type="transmembrane region" description="Helical" evidence="6">
    <location>
        <begin position="73"/>
        <end position="92"/>
    </location>
</feature>
<name>A0A7J4ZTC2_9BACT</name>
<dbReference type="GO" id="GO:0005886">
    <property type="term" value="C:plasma membrane"/>
    <property type="evidence" value="ECO:0007669"/>
    <property type="project" value="UniProtKB-SubCell"/>
</dbReference>
<dbReference type="InterPro" id="IPR015414">
    <property type="entry name" value="TMEM64"/>
</dbReference>
<dbReference type="Pfam" id="PF09335">
    <property type="entry name" value="VTT_dom"/>
    <property type="match status" value="1"/>
</dbReference>
<feature type="transmembrane region" description="Helical" evidence="6">
    <location>
        <begin position="198"/>
        <end position="219"/>
    </location>
</feature>
<sequence length="299" mass="32784">MAPASTGATRRCSGNRPTASWYSCAICRRYWPSSGSRSGEKFRRLYGHRSKWFSDEAGKRETVSKTAKEGVCLFKGALLAVLLVVLCGLVWSELPPEWLDSRWLEAWIKSRGILAPLAYILLRTIAIVLTVVPNAPLDVAGGVLFGPFWGTVYSLIGSEVGAIACFLLAHALGREAITRLLHRKIAFSGHYPQRQMAYIVLFARLEPVFSFALVSYGAGLTGMSLRAFALTTLVGMTPGTVLLNYYGKTFFTGVSLVQQIIMGLALVALLLAIPVWIRHSRPGWWDGHKKEAGPPEGEP</sequence>
<evidence type="ECO:0000259" key="7">
    <source>
        <dbReference type="Pfam" id="PF09335"/>
    </source>
</evidence>
<keyword evidence="9" id="KW-1185">Reference proteome</keyword>
<evidence type="ECO:0000256" key="1">
    <source>
        <dbReference type="ARBA" id="ARBA00004651"/>
    </source>
</evidence>
<keyword evidence="4 6" id="KW-1133">Transmembrane helix</keyword>
<dbReference type="AlphaFoldDB" id="A0A7J4ZTC2"/>
<protein>
    <recommendedName>
        <fullName evidence="6">TVP38/TMEM64 family membrane protein</fullName>
    </recommendedName>
</protein>
<dbReference type="EMBL" id="VZQZ01000002">
    <property type="protein sequence ID" value="KAB0666681.1"/>
    <property type="molecule type" value="Genomic_DNA"/>
</dbReference>
<evidence type="ECO:0000256" key="2">
    <source>
        <dbReference type="ARBA" id="ARBA00022475"/>
    </source>
</evidence>
<reference evidence="8 9" key="1">
    <citation type="submission" date="2019-09" db="EMBL/GenBank/DDBJ databases">
        <title>Geobacter sp. Red96, a novel strain isolated from paddy soil.</title>
        <authorList>
            <person name="Xu Z."/>
            <person name="Masuda Y."/>
            <person name="Itoh H."/>
            <person name="Senoo K."/>
        </authorList>
    </citation>
    <scope>NUCLEOTIDE SEQUENCE [LARGE SCALE GENOMIC DNA]</scope>
    <source>
        <strain evidence="8 9">Red96</strain>
    </source>
</reference>
<accession>A0A7J4ZTC2</accession>
<proteinExistence type="inferred from homology"/>
<feature type="domain" description="VTT" evidence="7">
    <location>
        <begin position="132"/>
        <end position="247"/>
    </location>
</feature>
<gene>
    <name evidence="8" type="ORF">F6V25_04485</name>
</gene>
<keyword evidence="5 6" id="KW-0472">Membrane</keyword>
<evidence type="ECO:0000256" key="3">
    <source>
        <dbReference type="ARBA" id="ARBA00022692"/>
    </source>
</evidence>
<comment type="subcellular location">
    <subcellularLocation>
        <location evidence="1 6">Cell membrane</location>
        <topology evidence="1 6">Multi-pass membrane protein</topology>
    </subcellularLocation>
</comment>
<dbReference type="Proteomes" id="UP000420562">
    <property type="component" value="Unassembled WGS sequence"/>
</dbReference>
<evidence type="ECO:0000256" key="5">
    <source>
        <dbReference type="ARBA" id="ARBA00023136"/>
    </source>
</evidence>
<evidence type="ECO:0000313" key="8">
    <source>
        <dbReference type="EMBL" id="KAB0666681.1"/>
    </source>
</evidence>
<evidence type="ECO:0000256" key="4">
    <source>
        <dbReference type="ARBA" id="ARBA00022989"/>
    </source>
</evidence>
<feature type="transmembrane region" description="Helical" evidence="6">
    <location>
        <begin position="152"/>
        <end position="177"/>
    </location>
</feature>
<dbReference type="InterPro" id="IPR032816">
    <property type="entry name" value="VTT_dom"/>
</dbReference>
<feature type="transmembrane region" description="Helical" evidence="6">
    <location>
        <begin position="259"/>
        <end position="277"/>
    </location>
</feature>
<evidence type="ECO:0000313" key="9">
    <source>
        <dbReference type="Proteomes" id="UP000420562"/>
    </source>
</evidence>
<organism evidence="8 9">
    <name type="scientific">Oryzomonas japonica</name>
    <dbReference type="NCBI Taxonomy" id="2603858"/>
    <lineage>
        <taxon>Bacteria</taxon>
        <taxon>Pseudomonadati</taxon>
        <taxon>Thermodesulfobacteriota</taxon>
        <taxon>Desulfuromonadia</taxon>
        <taxon>Geobacterales</taxon>
        <taxon>Geobacteraceae</taxon>
        <taxon>Oryzomonas</taxon>
    </lineage>
</organism>
<keyword evidence="3 6" id="KW-0812">Transmembrane</keyword>